<protein>
    <submittedName>
        <fullName evidence="2">Lipase family protein</fullName>
    </submittedName>
</protein>
<dbReference type="RefSeq" id="WP_149840175.1">
    <property type="nucleotide sequence ID" value="NZ_VUOC01000004.1"/>
</dbReference>
<evidence type="ECO:0000313" key="3">
    <source>
        <dbReference type="Proteomes" id="UP000324611"/>
    </source>
</evidence>
<gene>
    <name evidence="2" type="ORF">F0L74_22545</name>
</gene>
<evidence type="ECO:0000259" key="1">
    <source>
        <dbReference type="Pfam" id="PF01764"/>
    </source>
</evidence>
<dbReference type="SUPFAM" id="SSF53474">
    <property type="entry name" value="alpha/beta-Hydrolases"/>
    <property type="match status" value="1"/>
</dbReference>
<dbReference type="Proteomes" id="UP000324611">
    <property type="component" value="Unassembled WGS sequence"/>
</dbReference>
<dbReference type="PANTHER" id="PTHR45856">
    <property type="entry name" value="ALPHA/BETA-HYDROLASES SUPERFAMILY PROTEIN"/>
    <property type="match status" value="1"/>
</dbReference>
<reference evidence="2 3" key="2">
    <citation type="submission" date="2019-09" db="EMBL/GenBank/DDBJ databases">
        <authorList>
            <person name="Jin C."/>
        </authorList>
    </citation>
    <scope>NUCLEOTIDE SEQUENCE [LARGE SCALE GENOMIC DNA]</scope>
    <source>
        <strain evidence="2 3">BN140078</strain>
    </source>
</reference>
<dbReference type="InterPro" id="IPR002921">
    <property type="entry name" value="Fungal_lipase-type"/>
</dbReference>
<dbReference type="EMBL" id="VUOC01000004">
    <property type="protein sequence ID" value="KAA2238996.1"/>
    <property type="molecule type" value="Genomic_DNA"/>
</dbReference>
<evidence type="ECO:0000313" key="2">
    <source>
        <dbReference type="EMBL" id="KAA2238996.1"/>
    </source>
</evidence>
<dbReference type="GO" id="GO:0006629">
    <property type="term" value="P:lipid metabolic process"/>
    <property type="evidence" value="ECO:0007669"/>
    <property type="project" value="InterPro"/>
</dbReference>
<reference evidence="2 3" key="1">
    <citation type="submission" date="2019-09" db="EMBL/GenBank/DDBJ databases">
        <title>Chitinophaga ginsengihumi sp. nov., isolated from soil of ginseng rhizosphere.</title>
        <authorList>
            <person name="Lee J."/>
        </authorList>
    </citation>
    <scope>NUCLEOTIDE SEQUENCE [LARGE SCALE GENOMIC DNA]</scope>
    <source>
        <strain evidence="2 3">BN140078</strain>
    </source>
</reference>
<dbReference type="InterPro" id="IPR029058">
    <property type="entry name" value="AB_hydrolase_fold"/>
</dbReference>
<feature type="domain" description="Fungal lipase-type" evidence="1">
    <location>
        <begin position="72"/>
        <end position="229"/>
    </location>
</feature>
<comment type="caution">
    <text evidence="2">The sequence shown here is derived from an EMBL/GenBank/DDBJ whole genome shotgun (WGS) entry which is preliminary data.</text>
</comment>
<dbReference type="Pfam" id="PF01764">
    <property type="entry name" value="Lipase_3"/>
    <property type="match status" value="1"/>
</dbReference>
<sequence length="334" mass="36235">MTTNTGVLTGTDAFTSQQTAILLSALAYSKNAVGDIVRYLPGWSIVWNGLETTDGNYGFIALDPTANTYVLAIRGSLPPKDIFYSWAAFANWILDDFDVVTRVNWPYASTANALIASGTNRAFTEVQGMQDQLGSGLNIYDYLKAHAVKGGKQVIITGHSLGANIANVYASYFVTALAREGQSFYNNTSLITFAAPAAGNSDFSKDLDDKIMHAWHYENTNDIVPKFPVGTSVFDVGNLYNPGPSAAAITTVVDGVTLSLQLAFQGMAIVLAGYAYRQQKHGYVLFSAGLDKMYTENTIEDFLLQAAQQHHPENYAGYLHVVLPLELVEAAKLI</sequence>
<dbReference type="InterPro" id="IPR051218">
    <property type="entry name" value="Sec_MonoDiacylglyc_Lipase"/>
</dbReference>
<name>A0A5B2VKD7_9BACT</name>
<dbReference type="Gene3D" id="3.40.50.1820">
    <property type="entry name" value="alpha/beta hydrolase"/>
    <property type="match status" value="1"/>
</dbReference>
<proteinExistence type="predicted"/>
<accession>A0A5B2VKD7</accession>
<dbReference type="CDD" id="cd00519">
    <property type="entry name" value="Lipase_3"/>
    <property type="match status" value="1"/>
</dbReference>
<organism evidence="2 3">
    <name type="scientific">Chitinophaga agrisoli</name>
    <dbReference type="NCBI Taxonomy" id="2607653"/>
    <lineage>
        <taxon>Bacteria</taxon>
        <taxon>Pseudomonadati</taxon>
        <taxon>Bacteroidota</taxon>
        <taxon>Chitinophagia</taxon>
        <taxon>Chitinophagales</taxon>
        <taxon>Chitinophagaceae</taxon>
        <taxon>Chitinophaga</taxon>
    </lineage>
</organism>
<keyword evidence="3" id="KW-1185">Reference proteome</keyword>
<dbReference type="PANTHER" id="PTHR45856:SF24">
    <property type="entry name" value="FUNGAL LIPASE-LIKE DOMAIN-CONTAINING PROTEIN"/>
    <property type="match status" value="1"/>
</dbReference>
<dbReference type="AlphaFoldDB" id="A0A5B2VKD7"/>